<evidence type="ECO:0000256" key="1">
    <source>
        <dbReference type="ARBA" id="ARBA00007912"/>
    </source>
</evidence>
<keyword evidence="2 5" id="KW-0647">Proteasome</keyword>
<keyword evidence="6" id="KW-1185">Reference proteome</keyword>
<dbReference type="SMART" id="SM00753">
    <property type="entry name" value="PAM"/>
    <property type="match status" value="1"/>
</dbReference>
<comment type="similarity">
    <text evidence="1">Belongs to the proteasome subunit S3 family.</text>
</comment>
<dbReference type="SUPFAM" id="SSF46785">
    <property type="entry name" value="Winged helix' DNA-binding domain"/>
    <property type="match status" value="1"/>
</dbReference>
<protein>
    <recommendedName>
        <fullName evidence="3">26S proteasome regulatory subunit RPN3</fullName>
    </recommendedName>
</protein>
<gene>
    <name evidence="5" type="ORF">TRSC58_01856</name>
</gene>
<dbReference type="InterPro" id="IPR050756">
    <property type="entry name" value="CSN3"/>
</dbReference>
<organism evidence="5 6">
    <name type="scientific">Trypanosoma rangeli SC58</name>
    <dbReference type="NCBI Taxonomy" id="429131"/>
    <lineage>
        <taxon>Eukaryota</taxon>
        <taxon>Discoba</taxon>
        <taxon>Euglenozoa</taxon>
        <taxon>Kinetoplastea</taxon>
        <taxon>Metakinetoplastina</taxon>
        <taxon>Trypanosomatida</taxon>
        <taxon>Trypanosomatidae</taxon>
        <taxon>Trypanosoma</taxon>
        <taxon>Herpetosoma</taxon>
    </lineage>
</organism>
<dbReference type="InterPro" id="IPR057985">
    <property type="entry name" value="TPR_PSMD3_N"/>
</dbReference>
<dbReference type="Pfam" id="PF25573">
    <property type="entry name" value="TPR_PSMD3_N"/>
    <property type="match status" value="1"/>
</dbReference>
<evidence type="ECO:0000313" key="6">
    <source>
        <dbReference type="Proteomes" id="UP000031737"/>
    </source>
</evidence>
<dbReference type="SMART" id="SM00088">
    <property type="entry name" value="PINT"/>
    <property type="match status" value="1"/>
</dbReference>
<dbReference type="Pfam" id="PF01399">
    <property type="entry name" value="PCI"/>
    <property type="match status" value="1"/>
</dbReference>
<dbReference type="GO" id="GO:0006511">
    <property type="term" value="P:ubiquitin-dependent protein catabolic process"/>
    <property type="evidence" value="ECO:0007669"/>
    <property type="project" value="TreeGrafter"/>
</dbReference>
<dbReference type="Proteomes" id="UP000031737">
    <property type="component" value="Unassembled WGS sequence"/>
</dbReference>
<dbReference type="GO" id="GO:0008541">
    <property type="term" value="C:proteasome regulatory particle, lid subcomplex"/>
    <property type="evidence" value="ECO:0007669"/>
    <property type="project" value="TreeGrafter"/>
</dbReference>
<dbReference type="Pfam" id="PF08375">
    <property type="entry name" value="Rpn3_C"/>
    <property type="match status" value="1"/>
</dbReference>
<dbReference type="PANTHER" id="PTHR10758">
    <property type="entry name" value="26S PROTEASOME NON-ATPASE REGULATORY SUBUNIT 3/COP9 SIGNALOSOME COMPLEX SUBUNIT 3"/>
    <property type="match status" value="1"/>
</dbReference>
<dbReference type="InterPro" id="IPR000717">
    <property type="entry name" value="PCI_dom"/>
</dbReference>
<evidence type="ECO:0000259" key="4">
    <source>
        <dbReference type="PROSITE" id="PS50250"/>
    </source>
</evidence>
<dbReference type="InterPro" id="IPR036390">
    <property type="entry name" value="WH_DNA-bd_sf"/>
</dbReference>
<dbReference type="FunFam" id="1.25.40.570:FF:000009">
    <property type="entry name" value="26S proteasome non-ATPase regulatory subunit 3"/>
    <property type="match status" value="1"/>
</dbReference>
<dbReference type="VEuPathDB" id="TriTrypDB:TRSC58_01856"/>
<dbReference type="InterPro" id="IPR013586">
    <property type="entry name" value="PSMD3_C"/>
</dbReference>
<dbReference type="EMBL" id="AUPL01001856">
    <property type="protein sequence ID" value="ESL10412.1"/>
    <property type="molecule type" value="Genomic_DNA"/>
</dbReference>
<evidence type="ECO:0000256" key="3">
    <source>
        <dbReference type="ARBA" id="ARBA00075103"/>
    </source>
</evidence>
<dbReference type="PANTHER" id="PTHR10758:SF2">
    <property type="entry name" value="26S PROTEASOME NON-ATPASE REGULATORY SUBUNIT 3"/>
    <property type="match status" value="1"/>
</dbReference>
<accession>A0A061JAU6</accession>
<comment type="caution">
    <text evidence="5">The sequence shown here is derived from an EMBL/GenBank/DDBJ whole genome shotgun (WGS) entry which is preliminary data.</text>
</comment>
<sequence>MPLVIPSAHGQPALPPPNQAKCELLGRLMKLYRALCVRHDELGQEIILNDILAFLTRNHQHDMAESVIATCELSLPHRSNNQAARYFYYVGLTRALRLEYVDANQCLQQALRKAPERAFGFRVAATKLALVVQLLLGEIPPRSDFLQKDVRESLSPYLQLASCVRFGQLSRFMSILQQHKSIFEHDRTYSLILRVRQHVIKTGLRRICHAYSRISISDICAKLSMENPGDAEYIIAKAIRDGVIDAVIDHEKGHLISSDTVDVYSTSEPLMALQRRIQFLNVTHNDAKRSMRYTAADPELEEERRKLDREELDSVLRAALEEEELGGADFEDGLP</sequence>
<proteinExistence type="inferred from homology"/>
<dbReference type="OrthoDB" id="1713558at2759"/>
<evidence type="ECO:0000313" key="5">
    <source>
        <dbReference type="EMBL" id="ESL10412.1"/>
    </source>
</evidence>
<dbReference type="GO" id="GO:0042176">
    <property type="term" value="P:regulation of protein catabolic process"/>
    <property type="evidence" value="ECO:0007669"/>
    <property type="project" value="InterPro"/>
</dbReference>
<dbReference type="Gene3D" id="1.25.40.570">
    <property type="match status" value="1"/>
</dbReference>
<name>A0A061JAU6_TRYRA</name>
<reference evidence="5 6" key="1">
    <citation type="submission" date="2013-07" db="EMBL/GenBank/DDBJ databases">
        <authorList>
            <person name="Stoco P.H."/>
            <person name="Wagner G."/>
            <person name="Gerber A."/>
            <person name="Zaha A."/>
            <person name="Thompson C."/>
            <person name="Bartholomeu D.C."/>
            <person name="Luckemeyer D.D."/>
            <person name="Bahia D."/>
            <person name="Loreto E."/>
            <person name="Prestes E.B."/>
            <person name="Lima F.M."/>
            <person name="Rodrigues-Luiz G."/>
            <person name="Vallejo G.A."/>
            <person name="Filho J.F."/>
            <person name="Monteiro K.M."/>
            <person name="Tyler K.M."/>
            <person name="de Almeida L.G."/>
            <person name="Ortiz M.F."/>
            <person name="Siervo M.A."/>
            <person name="de Moraes M.H."/>
            <person name="Cunha O.L."/>
            <person name="Mendonca-Neto R."/>
            <person name="Silva R."/>
            <person name="Teixeira S.M."/>
            <person name="Murta S.M."/>
            <person name="Sincero T.C."/>
            <person name="Mendes T.A."/>
            <person name="Urmenyi T.P."/>
            <person name="Silva V.G."/>
            <person name="da Rocha W.D."/>
            <person name="Andersson B."/>
            <person name="Romanha A.J."/>
            <person name="Steindel M."/>
            <person name="de Vasconcelos A.T."/>
            <person name="Grisard E.C."/>
        </authorList>
    </citation>
    <scope>NUCLEOTIDE SEQUENCE [LARGE SCALE GENOMIC DNA]</scope>
    <source>
        <strain evidence="5 6">SC58</strain>
    </source>
</reference>
<dbReference type="PROSITE" id="PS50250">
    <property type="entry name" value="PCI"/>
    <property type="match status" value="1"/>
</dbReference>
<dbReference type="AlphaFoldDB" id="A0A061JAU6"/>
<dbReference type="GO" id="GO:0030234">
    <property type="term" value="F:enzyme regulator activity"/>
    <property type="evidence" value="ECO:0007669"/>
    <property type="project" value="InterPro"/>
</dbReference>
<evidence type="ECO:0000256" key="2">
    <source>
        <dbReference type="ARBA" id="ARBA00022942"/>
    </source>
</evidence>
<feature type="domain" description="PCI" evidence="4">
    <location>
        <begin position="84"/>
        <end position="262"/>
    </location>
</feature>